<evidence type="ECO:0000256" key="1">
    <source>
        <dbReference type="SAM" id="Phobius"/>
    </source>
</evidence>
<dbReference type="InterPro" id="IPR029058">
    <property type="entry name" value="AB_hydrolase_fold"/>
</dbReference>
<dbReference type="Proteomes" id="UP000058857">
    <property type="component" value="Chromosome 1"/>
</dbReference>
<gene>
    <name evidence="3" type="ORF">LBBP_00246</name>
</gene>
<dbReference type="AlphaFoldDB" id="A0A0E3B499"/>
<dbReference type="GO" id="GO:0016787">
    <property type="term" value="F:hydrolase activity"/>
    <property type="evidence" value="ECO:0007669"/>
    <property type="project" value="UniProtKB-KW"/>
</dbReference>
<dbReference type="Gene3D" id="3.40.50.1820">
    <property type="entry name" value="alpha/beta hydrolase"/>
    <property type="match status" value="1"/>
</dbReference>
<feature type="domain" description="DUF676" evidence="2">
    <location>
        <begin position="54"/>
        <end position="141"/>
    </location>
</feature>
<keyword evidence="1" id="KW-1133">Transmembrane helix</keyword>
<keyword evidence="1" id="KW-0812">Transmembrane</keyword>
<organism evidence="3">
    <name type="scientific">Leptospira borgpetersenii serovar Ballum</name>
    <dbReference type="NCBI Taxonomy" id="280505"/>
    <lineage>
        <taxon>Bacteria</taxon>
        <taxon>Pseudomonadati</taxon>
        <taxon>Spirochaetota</taxon>
        <taxon>Spirochaetia</taxon>
        <taxon>Leptospirales</taxon>
        <taxon>Leptospiraceae</taxon>
        <taxon>Leptospira</taxon>
    </lineage>
</organism>
<dbReference type="EMBL" id="CP012029">
    <property type="protein sequence ID" value="ALO24611.1"/>
    <property type="molecule type" value="Genomic_DNA"/>
</dbReference>
<evidence type="ECO:0000259" key="2">
    <source>
        <dbReference type="Pfam" id="PF05057"/>
    </source>
</evidence>
<evidence type="ECO:0000313" key="4">
    <source>
        <dbReference type="Proteomes" id="UP000058857"/>
    </source>
</evidence>
<proteinExistence type="predicted"/>
<dbReference type="PATRIC" id="fig|280505.15.peg.242"/>
<dbReference type="RefSeq" id="WP_002741178.1">
    <property type="nucleotide sequence ID" value="NZ_CP012029.1"/>
</dbReference>
<keyword evidence="3" id="KW-0378">Hydrolase</keyword>
<protein>
    <submittedName>
        <fullName evidence="3">Alpha/beta hydrolase family protein</fullName>
    </submittedName>
</protein>
<sequence length="266" mass="30335">MNVIFDNFYLFAKYCILIKLFYCMRIVFYAVILFYSISVFSKDNNAERNYKSNECVVLIHGFLRSSSHLKKIGDYFLKYGYSVHYVDYLSWANQIAEISDIYVLPVVQSNCGNHDKIHFVTHSAGGVVVRYFLGKYHLKNLGRVVMLAPPNRGSEVADFLSQFSLINYLLGPMLKELRTNKMSFVNSLGIPNFEYGVIMGNSTLDPISSMIIPGDDDGRVSVDKSKLANMKDFLLVDKTHTFLMDATEVQEASLHFIQTGEFLKSE</sequence>
<evidence type="ECO:0000313" key="3">
    <source>
        <dbReference type="EMBL" id="ALO24611.1"/>
    </source>
</evidence>
<dbReference type="SUPFAM" id="SSF53474">
    <property type="entry name" value="alpha/beta-Hydrolases"/>
    <property type="match status" value="1"/>
</dbReference>
<accession>A0A0E3B499</accession>
<dbReference type="Pfam" id="PF05057">
    <property type="entry name" value="DUF676"/>
    <property type="match status" value="1"/>
</dbReference>
<reference evidence="3 4" key="1">
    <citation type="journal article" date="2015" name="PLoS Negl. Trop. Dis.">
        <title>Distribution of Plasmids in Distinct Leptospira Pathogenic Species.</title>
        <authorList>
            <person name="Wang Y."/>
            <person name="Zhuang X."/>
            <person name="Zhong Y."/>
            <person name="Zhang C."/>
            <person name="Zhang Y."/>
            <person name="Zeng L."/>
            <person name="Zhu Y."/>
            <person name="He P."/>
            <person name="Dong K."/>
            <person name="Pal U."/>
            <person name="Guo X."/>
            <person name="Qin J."/>
        </authorList>
    </citation>
    <scope>NUCLEOTIDE SEQUENCE [LARGE SCALE GENOMIC DNA]</scope>
    <source>
        <strain evidence="3 4">56604</strain>
    </source>
</reference>
<dbReference type="PANTHER" id="PTHR37946">
    <property type="entry name" value="SLL1969 PROTEIN"/>
    <property type="match status" value="1"/>
</dbReference>
<name>A0A0E3B499_LEPBO</name>
<keyword evidence="1" id="KW-0472">Membrane</keyword>
<dbReference type="InterPro" id="IPR007751">
    <property type="entry name" value="DUF676_lipase-like"/>
</dbReference>
<dbReference type="PANTHER" id="PTHR37946:SF1">
    <property type="entry name" value="SLL1969 PROTEIN"/>
    <property type="match status" value="1"/>
</dbReference>
<feature type="transmembrane region" description="Helical" evidence="1">
    <location>
        <begin position="20"/>
        <end position="40"/>
    </location>
</feature>